<keyword evidence="1" id="KW-1133">Transmembrane helix</keyword>
<keyword evidence="1" id="KW-0812">Transmembrane</keyword>
<proteinExistence type="predicted"/>
<dbReference type="EMBL" id="JAHHHV010000068">
    <property type="protein sequence ID" value="MBW4466493.1"/>
    <property type="molecule type" value="Genomic_DNA"/>
</dbReference>
<accession>A0A951PBN7</accession>
<reference evidence="2" key="1">
    <citation type="submission" date="2021-05" db="EMBL/GenBank/DDBJ databases">
        <authorList>
            <person name="Pietrasiak N."/>
            <person name="Ward R."/>
            <person name="Stajich J.E."/>
            <person name="Kurbessoian T."/>
        </authorList>
    </citation>
    <scope>NUCLEOTIDE SEQUENCE</scope>
    <source>
        <strain evidence="2">GSE-TBD4-15B</strain>
    </source>
</reference>
<keyword evidence="1" id="KW-0472">Membrane</keyword>
<name>A0A951PBN7_9CYAN</name>
<feature type="transmembrane region" description="Helical" evidence="1">
    <location>
        <begin position="30"/>
        <end position="50"/>
    </location>
</feature>
<evidence type="ECO:0000313" key="2">
    <source>
        <dbReference type="EMBL" id="MBW4466493.1"/>
    </source>
</evidence>
<gene>
    <name evidence="2" type="ORF">KME07_13795</name>
</gene>
<reference evidence="2" key="2">
    <citation type="journal article" date="2022" name="Microbiol. Resour. Announc.">
        <title>Metagenome Sequencing to Explore Phylogenomics of Terrestrial Cyanobacteria.</title>
        <authorList>
            <person name="Ward R.D."/>
            <person name="Stajich J.E."/>
            <person name="Johansen J.R."/>
            <person name="Huntemann M."/>
            <person name="Clum A."/>
            <person name="Foster B."/>
            <person name="Foster B."/>
            <person name="Roux S."/>
            <person name="Palaniappan K."/>
            <person name="Varghese N."/>
            <person name="Mukherjee S."/>
            <person name="Reddy T.B.K."/>
            <person name="Daum C."/>
            <person name="Copeland A."/>
            <person name="Chen I.A."/>
            <person name="Ivanova N.N."/>
            <person name="Kyrpides N.C."/>
            <person name="Shapiro N."/>
            <person name="Eloe-Fadrosh E.A."/>
            <person name="Pietrasiak N."/>
        </authorList>
    </citation>
    <scope>NUCLEOTIDE SEQUENCE</scope>
    <source>
        <strain evidence="2">GSE-TBD4-15B</strain>
    </source>
</reference>
<organism evidence="2 3">
    <name type="scientific">Pegethrix bostrychoides GSE-TBD4-15B</name>
    <dbReference type="NCBI Taxonomy" id="2839662"/>
    <lineage>
        <taxon>Bacteria</taxon>
        <taxon>Bacillati</taxon>
        <taxon>Cyanobacteriota</taxon>
        <taxon>Cyanophyceae</taxon>
        <taxon>Oculatellales</taxon>
        <taxon>Oculatellaceae</taxon>
        <taxon>Pegethrix</taxon>
    </lineage>
</organism>
<evidence type="ECO:0000256" key="1">
    <source>
        <dbReference type="SAM" id="Phobius"/>
    </source>
</evidence>
<dbReference type="AlphaFoldDB" id="A0A951PBN7"/>
<comment type="caution">
    <text evidence="2">The sequence shown here is derived from an EMBL/GenBank/DDBJ whole genome shotgun (WGS) entry which is preliminary data.</text>
</comment>
<protein>
    <submittedName>
        <fullName evidence="2">Uncharacterized protein</fullName>
    </submittedName>
</protein>
<evidence type="ECO:0000313" key="3">
    <source>
        <dbReference type="Proteomes" id="UP000707356"/>
    </source>
</evidence>
<sequence length="120" mass="12684">MVHPQLASLLALPAALPAVPLVAQLVPAPILGICVWGALASFICSLWVAIREAAVQLKKLHQVPCDQCTYFTGSCYLKCAVNPSLAFTEAAIDCHDFVPASERIAACSACAQPCAQPHKQ</sequence>
<dbReference type="Proteomes" id="UP000707356">
    <property type="component" value="Unassembled WGS sequence"/>
</dbReference>